<dbReference type="InterPro" id="IPR003819">
    <property type="entry name" value="TauD/TfdA-like"/>
</dbReference>
<dbReference type="Gene3D" id="3.60.130.10">
    <property type="entry name" value="Clavaminate synthase-like"/>
    <property type="match status" value="1"/>
</dbReference>
<reference evidence="19 20" key="1">
    <citation type="journal article" date="2017" name="Mycologia">
        <title>Bifiguratus adelaidae, gen. et sp. nov., a new member of Mucoromycotina in endophytic and soil-dwelling habitats.</title>
        <authorList>
            <person name="Torres-Cruz T.J."/>
            <person name="Billingsley Tobias T.L."/>
            <person name="Almatruk M."/>
            <person name="Hesse C."/>
            <person name="Kuske C.R."/>
            <person name="Desiro A."/>
            <person name="Benucci G.M."/>
            <person name="Bonito G."/>
            <person name="Stajich J.E."/>
            <person name="Dunlap C."/>
            <person name="Arnold A.E."/>
            <person name="Porras-Alfaro A."/>
        </authorList>
    </citation>
    <scope>NUCLEOTIDE SEQUENCE [LARGE SCALE GENOMIC DNA]</scope>
    <source>
        <strain evidence="19 20">AZ0501</strain>
    </source>
</reference>
<evidence type="ECO:0000256" key="13">
    <source>
        <dbReference type="ARBA" id="ARBA00032283"/>
    </source>
</evidence>
<dbReference type="PANTHER" id="PTHR10696">
    <property type="entry name" value="GAMMA-BUTYROBETAINE HYDROXYLASE-RELATED"/>
    <property type="match status" value="1"/>
</dbReference>
<evidence type="ECO:0000256" key="4">
    <source>
        <dbReference type="ARBA" id="ARBA00008654"/>
    </source>
</evidence>
<evidence type="ECO:0000256" key="7">
    <source>
        <dbReference type="ARBA" id="ARBA00022873"/>
    </source>
</evidence>
<evidence type="ECO:0000256" key="10">
    <source>
        <dbReference type="ARBA" id="ARBA00023004"/>
    </source>
</evidence>
<keyword evidence="20" id="KW-1185">Reference proteome</keyword>
<dbReference type="GO" id="GO:0005506">
    <property type="term" value="F:iron ion binding"/>
    <property type="evidence" value="ECO:0007669"/>
    <property type="project" value="InterPro"/>
</dbReference>
<dbReference type="EC" id="1.14.11.8" evidence="5"/>
<organism evidence="19 20">
    <name type="scientific">Bifiguratus adelaidae</name>
    <dbReference type="NCBI Taxonomy" id="1938954"/>
    <lineage>
        <taxon>Eukaryota</taxon>
        <taxon>Fungi</taxon>
        <taxon>Fungi incertae sedis</taxon>
        <taxon>Mucoromycota</taxon>
        <taxon>Mucoromycotina</taxon>
        <taxon>Endogonomycetes</taxon>
        <taxon>Endogonales</taxon>
        <taxon>Endogonales incertae sedis</taxon>
        <taxon>Bifiguratus</taxon>
    </lineage>
</organism>
<dbReference type="OrthoDB" id="408743at2759"/>
<dbReference type="SUPFAM" id="SSF51197">
    <property type="entry name" value="Clavaminate synthase-like"/>
    <property type="match status" value="1"/>
</dbReference>
<evidence type="ECO:0000256" key="1">
    <source>
        <dbReference type="ARBA" id="ARBA00001954"/>
    </source>
</evidence>
<evidence type="ECO:0000256" key="2">
    <source>
        <dbReference type="ARBA" id="ARBA00001961"/>
    </source>
</evidence>
<evidence type="ECO:0000256" key="11">
    <source>
        <dbReference type="ARBA" id="ARBA00030363"/>
    </source>
</evidence>
<dbReference type="GO" id="GO:0045329">
    <property type="term" value="P:carnitine biosynthetic process"/>
    <property type="evidence" value="ECO:0007669"/>
    <property type="project" value="UniProtKB-UniPathway"/>
</dbReference>
<keyword evidence="9" id="KW-0560">Oxidoreductase</keyword>
<comment type="similarity">
    <text evidence="4">Belongs to the gamma-BBH/TMLD family.</text>
</comment>
<evidence type="ECO:0000256" key="8">
    <source>
        <dbReference type="ARBA" id="ARBA00022964"/>
    </source>
</evidence>
<dbReference type="AlphaFoldDB" id="A0A261XVE1"/>
<evidence type="ECO:0000256" key="12">
    <source>
        <dbReference type="ARBA" id="ARBA00031778"/>
    </source>
</evidence>
<dbReference type="FunFam" id="3.60.130.10:FF:000001">
    <property type="entry name" value="Trimethyllysine dioxygenase, mitochondrial"/>
    <property type="match status" value="1"/>
</dbReference>
<dbReference type="UniPathway" id="UPA00118"/>
<comment type="pathway">
    <text evidence="3">Amine and polyamine biosynthesis; carnitine biosynthesis.</text>
</comment>
<dbReference type="NCBIfam" id="TIGR02410">
    <property type="entry name" value="carnitine_TMLD"/>
    <property type="match status" value="1"/>
</dbReference>
<evidence type="ECO:0000256" key="14">
    <source>
        <dbReference type="ARBA" id="ARBA00046008"/>
    </source>
</evidence>
<dbReference type="Proteomes" id="UP000242875">
    <property type="component" value="Unassembled WGS sequence"/>
</dbReference>
<dbReference type="Pfam" id="PF02668">
    <property type="entry name" value="TauD"/>
    <property type="match status" value="1"/>
</dbReference>
<sequence>MHRALLRQSRLRRPKFLTGLMKIGSISGVCGVPAACAVASRTYAPWHGGNKKGFSSSATRYADPNATSPVSSPPRVTDKIIIIPWQQSPASHYDHFWLRDHCRCPECYHQVTRQRLVNTFSIPETIKPSRVNAKPEGLEVIWEDDSHKSLYDWTWLHHHSYNPSLPQQEVTNLPATITWDAATIFEYPPAVQYKDVMDSDAGLVKWIENIEIFGFSFVEGVPVDLLKTEELARRISFIRETHYSKNMWDFTADLAHADTAYTDLALKAHTDTTYFTDPAGLQLFHLLEFEGKGGESLLVDGFHVAKQLKEKDPESYEALSTIPISAHSAGDPHVFVRPEPALFNILRHDPFTKELSQIRYNNDDRSTLSHLDQSHVHKFYKALRAWNSLLTAPENEYWVPLKPGKVVIFDNWRVLHGRAAFTGHRRLAGCYLGADDWRSRVRALRMGEDVKGLVV</sequence>
<keyword evidence="6" id="KW-0479">Metal-binding</keyword>
<dbReference type="GO" id="GO:0005739">
    <property type="term" value="C:mitochondrion"/>
    <property type="evidence" value="ECO:0007669"/>
    <property type="project" value="TreeGrafter"/>
</dbReference>
<protein>
    <recommendedName>
        <fullName evidence="5">trimethyllysine dioxygenase</fullName>
        <ecNumber evidence="5">1.14.11.8</ecNumber>
    </recommendedName>
    <alternativeName>
        <fullName evidence="12">Epsilon-trimethyllysine 2-oxoglutarate dioxygenase</fullName>
    </alternativeName>
    <alternativeName>
        <fullName evidence="11">TML hydroxylase</fullName>
    </alternativeName>
    <alternativeName>
        <fullName evidence="13">TML-alpha-ketoglutarate dioxygenase</fullName>
    </alternativeName>
</protein>
<comment type="cofactor">
    <cofactor evidence="2">
        <name>L-ascorbate</name>
        <dbReference type="ChEBI" id="CHEBI:38290"/>
    </cofactor>
</comment>
<dbReference type="EMBL" id="MVBO01000164">
    <property type="protein sequence ID" value="OZJ02311.1"/>
    <property type="molecule type" value="Genomic_DNA"/>
</dbReference>
<evidence type="ECO:0000256" key="3">
    <source>
        <dbReference type="ARBA" id="ARBA00005022"/>
    </source>
</evidence>
<dbReference type="InterPro" id="IPR012776">
    <property type="entry name" value="Trimethyllysine_dOase"/>
</dbReference>
<evidence type="ECO:0000313" key="19">
    <source>
        <dbReference type="EMBL" id="OZJ02311.1"/>
    </source>
</evidence>
<dbReference type="FunFam" id="3.30.2020.30:FF:000002">
    <property type="entry name" value="Putative gamma-butyrobetaine dioxygenase"/>
    <property type="match status" value="1"/>
</dbReference>
<name>A0A261XVE1_9FUNG</name>
<gene>
    <name evidence="19" type="ORF">BZG36_04456</name>
</gene>
<evidence type="ECO:0000313" key="20">
    <source>
        <dbReference type="Proteomes" id="UP000242875"/>
    </source>
</evidence>
<dbReference type="GO" id="GO:0050353">
    <property type="term" value="F:trimethyllysine dioxygenase activity"/>
    <property type="evidence" value="ECO:0007669"/>
    <property type="project" value="UniProtKB-EC"/>
</dbReference>
<accession>A0A261XVE1</accession>
<keyword evidence="10" id="KW-0408">Iron</keyword>
<evidence type="ECO:0000256" key="5">
    <source>
        <dbReference type="ARBA" id="ARBA00012267"/>
    </source>
</evidence>
<evidence type="ECO:0000259" key="18">
    <source>
        <dbReference type="Pfam" id="PF06155"/>
    </source>
</evidence>
<evidence type="ECO:0000256" key="9">
    <source>
        <dbReference type="ARBA" id="ARBA00023002"/>
    </source>
</evidence>
<dbReference type="Pfam" id="PF06155">
    <property type="entry name" value="GBBH-like_N"/>
    <property type="match status" value="1"/>
</dbReference>
<dbReference type="Gene3D" id="3.30.2020.30">
    <property type="match status" value="1"/>
</dbReference>
<dbReference type="InterPro" id="IPR038492">
    <property type="entry name" value="GBBH-like_N_sf"/>
</dbReference>
<feature type="compositionally biased region" description="Polar residues" evidence="16">
    <location>
        <begin position="54"/>
        <end position="70"/>
    </location>
</feature>
<proteinExistence type="inferred from homology"/>
<dbReference type="InterPro" id="IPR010376">
    <property type="entry name" value="GBBH-like_N"/>
</dbReference>
<feature type="domain" description="Gamma-butyrobetaine hydroxylase-like N-terminal" evidence="18">
    <location>
        <begin position="78"/>
        <end position="157"/>
    </location>
</feature>
<evidence type="ECO:0000256" key="6">
    <source>
        <dbReference type="ARBA" id="ARBA00022723"/>
    </source>
</evidence>
<dbReference type="CDD" id="cd00250">
    <property type="entry name" value="CAS_like"/>
    <property type="match status" value="1"/>
</dbReference>
<comment type="caution">
    <text evidence="19">The sequence shown here is derived from an EMBL/GenBank/DDBJ whole genome shotgun (WGS) entry which is preliminary data.</text>
</comment>
<dbReference type="InterPro" id="IPR050411">
    <property type="entry name" value="AlphaKG_dependent_hydroxylases"/>
</dbReference>
<evidence type="ECO:0000259" key="17">
    <source>
        <dbReference type="Pfam" id="PF02668"/>
    </source>
</evidence>
<comment type="catalytic activity">
    <reaction evidence="15">
        <text>N(6),N(6),N(6)-trimethyl-L-lysine + 2-oxoglutarate + O2 = (3S)-3-hydroxy-N(6),N(6),N(6)-trimethyl-L-lysine + succinate + CO2</text>
        <dbReference type="Rhea" id="RHEA:14181"/>
        <dbReference type="ChEBI" id="CHEBI:15379"/>
        <dbReference type="ChEBI" id="CHEBI:16526"/>
        <dbReference type="ChEBI" id="CHEBI:16810"/>
        <dbReference type="ChEBI" id="CHEBI:30031"/>
        <dbReference type="ChEBI" id="CHEBI:58100"/>
        <dbReference type="ChEBI" id="CHEBI:141499"/>
        <dbReference type="EC" id="1.14.11.8"/>
    </reaction>
</comment>
<dbReference type="InterPro" id="IPR042098">
    <property type="entry name" value="TauD-like_sf"/>
</dbReference>
<keyword evidence="7" id="KW-0124">Carnitine biosynthesis</keyword>
<feature type="domain" description="TauD/TfdA-like" evidence="17">
    <location>
        <begin position="190"/>
        <end position="431"/>
    </location>
</feature>
<evidence type="ECO:0000256" key="16">
    <source>
        <dbReference type="SAM" id="MobiDB-lite"/>
    </source>
</evidence>
<comment type="cofactor">
    <cofactor evidence="1">
        <name>Fe(2+)</name>
        <dbReference type="ChEBI" id="CHEBI:29033"/>
    </cofactor>
</comment>
<comment type="function">
    <text evidence="14">Converts trimethyllysine (TML) into hydroxytrimethyllysine (HTML).</text>
</comment>
<keyword evidence="8" id="KW-0223">Dioxygenase</keyword>
<evidence type="ECO:0000256" key="15">
    <source>
        <dbReference type="ARBA" id="ARBA00049334"/>
    </source>
</evidence>
<dbReference type="PANTHER" id="PTHR10696:SF51">
    <property type="entry name" value="TRIMETHYLLYSINE DIOXYGENASE, MITOCHONDRIAL"/>
    <property type="match status" value="1"/>
</dbReference>
<feature type="region of interest" description="Disordered" evidence="16">
    <location>
        <begin position="54"/>
        <end position="73"/>
    </location>
</feature>